<dbReference type="InterPro" id="IPR047262">
    <property type="entry name" value="PRX-like1"/>
</dbReference>
<sequence length="206" mass="23136">MQEIMKKLMVFIMLLVGVSSYAGNKMGKLSIGDKAVLTDVKMVDVTGKEVSLNDVKKENGLLVLFSGNTCPFVMKWEGRYNDLKAWADKNKVGMIVLNSNYQNRDGADSMEAMKKKAKEQDYRFYYVVDKESQIANAYGGQTTPHAFLFNKDFELAYKGAIDDNYDSADDVKQAYLKDAIFSLSEGREVATKETKPVGCSIKRKLD</sequence>
<dbReference type="GO" id="GO:0016209">
    <property type="term" value="F:antioxidant activity"/>
    <property type="evidence" value="ECO:0007669"/>
    <property type="project" value="InterPro"/>
</dbReference>
<keyword evidence="3" id="KW-1185">Reference proteome</keyword>
<accession>A0A399SV43</accession>
<dbReference type="OrthoDB" id="9809746at2"/>
<protein>
    <submittedName>
        <fullName evidence="2">Thioredoxin family protein</fullName>
    </submittedName>
</protein>
<dbReference type="GO" id="GO:0016491">
    <property type="term" value="F:oxidoreductase activity"/>
    <property type="evidence" value="ECO:0007669"/>
    <property type="project" value="InterPro"/>
</dbReference>
<dbReference type="InterPro" id="IPR000866">
    <property type="entry name" value="AhpC/TSA"/>
</dbReference>
<organism evidence="2 3">
    <name type="scientific">Maribellus luteus</name>
    <dbReference type="NCBI Taxonomy" id="2305463"/>
    <lineage>
        <taxon>Bacteria</taxon>
        <taxon>Pseudomonadati</taxon>
        <taxon>Bacteroidota</taxon>
        <taxon>Bacteroidia</taxon>
        <taxon>Marinilabiliales</taxon>
        <taxon>Prolixibacteraceae</taxon>
        <taxon>Maribellus</taxon>
    </lineage>
</organism>
<proteinExistence type="predicted"/>
<dbReference type="InterPro" id="IPR036249">
    <property type="entry name" value="Thioredoxin-like_sf"/>
</dbReference>
<name>A0A399SV43_9BACT</name>
<dbReference type="SUPFAM" id="SSF52833">
    <property type="entry name" value="Thioredoxin-like"/>
    <property type="match status" value="1"/>
</dbReference>
<dbReference type="AlphaFoldDB" id="A0A399SV43"/>
<dbReference type="EMBL" id="QWGR01000019">
    <property type="protein sequence ID" value="RIJ45867.1"/>
    <property type="molecule type" value="Genomic_DNA"/>
</dbReference>
<evidence type="ECO:0000313" key="2">
    <source>
        <dbReference type="EMBL" id="RIJ45867.1"/>
    </source>
</evidence>
<dbReference type="PANTHER" id="PTHR43640">
    <property type="entry name" value="OS07G0260300 PROTEIN"/>
    <property type="match status" value="1"/>
</dbReference>
<dbReference type="InterPro" id="IPR013766">
    <property type="entry name" value="Thioredoxin_domain"/>
</dbReference>
<gene>
    <name evidence="2" type="ORF">D1614_21405</name>
</gene>
<dbReference type="CDD" id="cd02969">
    <property type="entry name" value="PRX_like1"/>
    <property type="match status" value="1"/>
</dbReference>
<evidence type="ECO:0000313" key="3">
    <source>
        <dbReference type="Proteomes" id="UP000265926"/>
    </source>
</evidence>
<reference evidence="2 3" key="1">
    <citation type="submission" date="2018-08" db="EMBL/GenBank/DDBJ databases">
        <title>Pallidiluteibacterium maritimus gen. nov., sp. nov., isolated from coastal sediment.</title>
        <authorList>
            <person name="Zhou L.Y."/>
        </authorList>
    </citation>
    <scope>NUCLEOTIDE SEQUENCE [LARGE SCALE GENOMIC DNA]</scope>
    <source>
        <strain evidence="2 3">XSD2</strain>
    </source>
</reference>
<comment type="caution">
    <text evidence="2">The sequence shown here is derived from an EMBL/GenBank/DDBJ whole genome shotgun (WGS) entry which is preliminary data.</text>
</comment>
<dbReference type="Gene3D" id="3.40.30.10">
    <property type="entry name" value="Glutaredoxin"/>
    <property type="match status" value="1"/>
</dbReference>
<evidence type="ECO:0000259" key="1">
    <source>
        <dbReference type="PROSITE" id="PS51352"/>
    </source>
</evidence>
<dbReference type="PANTHER" id="PTHR43640:SF1">
    <property type="entry name" value="THIOREDOXIN-DEPENDENT PEROXIREDOXIN"/>
    <property type="match status" value="1"/>
</dbReference>
<dbReference type="PROSITE" id="PS51352">
    <property type="entry name" value="THIOREDOXIN_2"/>
    <property type="match status" value="1"/>
</dbReference>
<dbReference type="Proteomes" id="UP000265926">
    <property type="component" value="Unassembled WGS sequence"/>
</dbReference>
<feature type="domain" description="Thioredoxin" evidence="1">
    <location>
        <begin position="29"/>
        <end position="181"/>
    </location>
</feature>
<dbReference type="Pfam" id="PF00578">
    <property type="entry name" value="AhpC-TSA"/>
    <property type="match status" value="1"/>
</dbReference>